<dbReference type="EMBL" id="DYZL01000114">
    <property type="protein sequence ID" value="HJH43241.1"/>
    <property type="molecule type" value="Genomic_DNA"/>
</dbReference>
<protein>
    <recommendedName>
        <fullName evidence="5">DUF2178 domain-containing protein</fullName>
    </recommendedName>
</protein>
<keyword evidence="1" id="KW-1133">Transmembrane helix</keyword>
<reference evidence="3 4" key="1">
    <citation type="journal article" date="2018" name="Int. J. Syst. Evol. Microbiol.">
        <title>Rubneribacter badeniensis gen. nov., sp. nov. and Enteroscipio rubneri gen. nov., sp. nov., new members of the Eggerthellaceae isolated from human faeces.</title>
        <authorList>
            <person name="Danylec N."/>
            <person name="Gobl A."/>
            <person name="Stoll D.A."/>
            <person name="Hetzer B."/>
            <person name="Kulling S.E."/>
            <person name="Huch M."/>
        </authorList>
    </citation>
    <scope>NUCLEOTIDE SEQUENCE [LARGE SCALE GENOMIC DNA]</scope>
    <source>
        <strain evidence="3 4">ResAG-85</strain>
    </source>
</reference>
<dbReference type="RefSeq" id="WP_087196113.1">
    <property type="nucleotide sequence ID" value="NZ_PPEL01000147.1"/>
</dbReference>
<evidence type="ECO:0000313" key="4">
    <source>
        <dbReference type="Proteomes" id="UP000236488"/>
    </source>
</evidence>
<evidence type="ECO:0000313" key="2">
    <source>
        <dbReference type="EMBL" id="HJH43241.1"/>
    </source>
</evidence>
<name>A0A2K2U1K9_9ACTN</name>
<dbReference type="EMBL" id="PPEL01000147">
    <property type="protein sequence ID" value="PNV64195.1"/>
    <property type="molecule type" value="Genomic_DNA"/>
</dbReference>
<gene>
    <name evidence="3" type="ORF">C2L80_13270</name>
    <name evidence="2" type="ORF">K8V16_05535</name>
</gene>
<sequence>MSKVVFECSANGALFLLMGAAFMFPFEVHELNVTAHGFAFSVSTSPALLLFLASLLAWVLVRLAFIRRMRVRASMLDNLELAAEDERERAISSRASRSAYVTAMTGLIACLGVLAAAYIFGLLADAPASTMYRVAVGCVVGVLFVVNAVYCARWCVEYRR</sequence>
<feature type="transmembrane region" description="Helical" evidence="1">
    <location>
        <begin position="5"/>
        <end position="26"/>
    </location>
</feature>
<feature type="transmembrane region" description="Helical" evidence="1">
    <location>
        <begin position="46"/>
        <end position="65"/>
    </location>
</feature>
<evidence type="ECO:0000313" key="3">
    <source>
        <dbReference type="EMBL" id="PNV64195.1"/>
    </source>
</evidence>
<keyword evidence="1" id="KW-0472">Membrane</keyword>
<proteinExistence type="predicted"/>
<evidence type="ECO:0008006" key="5">
    <source>
        <dbReference type="Google" id="ProtNLM"/>
    </source>
</evidence>
<reference evidence="2" key="3">
    <citation type="submission" date="2021-09" db="EMBL/GenBank/DDBJ databases">
        <authorList>
            <person name="Gilroy R."/>
        </authorList>
    </citation>
    <scope>NUCLEOTIDE SEQUENCE</scope>
    <source>
        <strain evidence="2">USAMLcec12-2067</strain>
    </source>
</reference>
<keyword evidence="4" id="KW-1185">Reference proteome</keyword>
<reference evidence="2" key="2">
    <citation type="journal article" date="2021" name="PeerJ">
        <title>Extensive microbial diversity within the chicken gut microbiome revealed by metagenomics and culture.</title>
        <authorList>
            <person name="Gilroy R."/>
            <person name="Ravi A."/>
            <person name="Getino M."/>
            <person name="Pursley I."/>
            <person name="Horton D.L."/>
            <person name="Alikhan N.F."/>
            <person name="Baker D."/>
            <person name="Gharbi K."/>
            <person name="Hall N."/>
            <person name="Watson M."/>
            <person name="Adriaenssens E.M."/>
            <person name="Foster-Nyarko E."/>
            <person name="Jarju S."/>
            <person name="Secka A."/>
            <person name="Antonio M."/>
            <person name="Oren A."/>
            <person name="Chaudhuri R.R."/>
            <person name="La Ragione R."/>
            <person name="Hildebrand F."/>
            <person name="Pallen M.J."/>
        </authorList>
    </citation>
    <scope>NUCLEOTIDE SEQUENCE</scope>
    <source>
        <strain evidence="2">USAMLcec12-2067</strain>
    </source>
</reference>
<accession>A0A2K2U1K9</accession>
<dbReference type="AlphaFoldDB" id="A0A2K2U1K9"/>
<organism evidence="3 4">
    <name type="scientific">Rubneribacter badeniensis</name>
    <dbReference type="NCBI Taxonomy" id="2070688"/>
    <lineage>
        <taxon>Bacteria</taxon>
        <taxon>Bacillati</taxon>
        <taxon>Actinomycetota</taxon>
        <taxon>Coriobacteriia</taxon>
        <taxon>Eggerthellales</taxon>
        <taxon>Eggerthellaceae</taxon>
        <taxon>Rubneribacter</taxon>
    </lineage>
</organism>
<feature type="transmembrane region" description="Helical" evidence="1">
    <location>
        <begin position="132"/>
        <end position="156"/>
    </location>
</feature>
<evidence type="ECO:0000256" key="1">
    <source>
        <dbReference type="SAM" id="Phobius"/>
    </source>
</evidence>
<keyword evidence="1" id="KW-0812">Transmembrane</keyword>
<dbReference type="Proteomes" id="UP000236488">
    <property type="component" value="Unassembled WGS sequence"/>
</dbReference>
<dbReference type="Proteomes" id="UP000789325">
    <property type="component" value="Unassembled WGS sequence"/>
</dbReference>
<comment type="caution">
    <text evidence="3">The sequence shown here is derived from an EMBL/GenBank/DDBJ whole genome shotgun (WGS) entry which is preliminary data.</text>
</comment>
<feature type="transmembrane region" description="Helical" evidence="1">
    <location>
        <begin position="99"/>
        <end position="120"/>
    </location>
</feature>